<gene>
    <name evidence="3" type="ORF">PGT21_006812</name>
</gene>
<proteinExistence type="predicted"/>
<protein>
    <recommendedName>
        <fullName evidence="5">Major facilitator superfamily (MFS) profile domain-containing protein</fullName>
    </recommendedName>
</protein>
<sequence length="116" mass="12705">MAEITDESNKARAFPLLPLCWAIGLMIGPAIGGYTAEPAKQYPHSIFARHLLRPLCFGGTLQHLGCRPGHTVSRGGTLPSKVLKPQKRSAAEISHQDSLEDQERPDPAERARTLRP</sequence>
<evidence type="ECO:0000313" key="4">
    <source>
        <dbReference type="Proteomes" id="UP000324748"/>
    </source>
</evidence>
<dbReference type="AlphaFoldDB" id="A0A5B0MK46"/>
<organism evidence="3 4">
    <name type="scientific">Puccinia graminis f. sp. tritici</name>
    <dbReference type="NCBI Taxonomy" id="56615"/>
    <lineage>
        <taxon>Eukaryota</taxon>
        <taxon>Fungi</taxon>
        <taxon>Dikarya</taxon>
        <taxon>Basidiomycota</taxon>
        <taxon>Pucciniomycotina</taxon>
        <taxon>Pucciniomycetes</taxon>
        <taxon>Pucciniales</taxon>
        <taxon>Pucciniaceae</taxon>
        <taxon>Puccinia</taxon>
    </lineage>
</organism>
<feature type="transmembrane region" description="Helical" evidence="2">
    <location>
        <begin position="16"/>
        <end position="36"/>
    </location>
</feature>
<comment type="caution">
    <text evidence="3">The sequence shown here is derived from an EMBL/GenBank/DDBJ whole genome shotgun (WGS) entry which is preliminary data.</text>
</comment>
<keyword evidence="4" id="KW-1185">Reference proteome</keyword>
<keyword evidence="2" id="KW-1133">Transmembrane helix</keyword>
<keyword evidence="2" id="KW-0812">Transmembrane</keyword>
<dbReference type="OrthoDB" id="419616at2759"/>
<dbReference type="EMBL" id="VSWC01000145">
    <property type="protein sequence ID" value="KAA1076426.1"/>
    <property type="molecule type" value="Genomic_DNA"/>
</dbReference>
<evidence type="ECO:0000256" key="2">
    <source>
        <dbReference type="SAM" id="Phobius"/>
    </source>
</evidence>
<keyword evidence="2" id="KW-0472">Membrane</keyword>
<evidence type="ECO:0008006" key="5">
    <source>
        <dbReference type="Google" id="ProtNLM"/>
    </source>
</evidence>
<reference evidence="3 4" key="1">
    <citation type="submission" date="2019-05" db="EMBL/GenBank/DDBJ databases">
        <title>Emergence of the Ug99 lineage of the wheat stem rust pathogen through somatic hybridization.</title>
        <authorList>
            <person name="Li F."/>
            <person name="Upadhyaya N.M."/>
            <person name="Sperschneider J."/>
            <person name="Matny O."/>
            <person name="Nguyen-Phuc H."/>
            <person name="Mago R."/>
            <person name="Raley C."/>
            <person name="Miller M.E."/>
            <person name="Silverstein K.A.T."/>
            <person name="Henningsen E."/>
            <person name="Hirsch C.D."/>
            <person name="Visser B."/>
            <person name="Pretorius Z.A."/>
            <person name="Steffenson B.J."/>
            <person name="Schwessinger B."/>
            <person name="Dodds P.N."/>
            <person name="Figueroa M."/>
        </authorList>
    </citation>
    <scope>NUCLEOTIDE SEQUENCE [LARGE SCALE GENOMIC DNA]</scope>
    <source>
        <strain evidence="3">21-0</strain>
    </source>
</reference>
<dbReference type="Proteomes" id="UP000324748">
    <property type="component" value="Unassembled WGS sequence"/>
</dbReference>
<feature type="compositionally biased region" description="Basic and acidic residues" evidence="1">
    <location>
        <begin position="94"/>
        <end position="116"/>
    </location>
</feature>
<evidence type="ECO:0000313" key="3">
    <source>
        <dbReference type="EMBL" id="KAA1076426.1"/>
    </source>
</evidence>
<name>A0A5B0MK46_PUCGR</name>
<feature type="region of interest" description="Disordered" evidence="1">
    <location>
        <begin position="69"/>
        <end position="116"/>
    </location>
</feature>
<evidence type="ECO:0000256" key="1">
    <source>
        <dbReference type="SAM" id="MobiDB-lite"/>
    </source>
</evidence>
<accession>A0A5B0MK46</accession>